<dbReference type="SUPFAM" id="SSF103473">
    <property type="entry name" value="MFS general substrate transporter"/>
    <property type="match status" value="1"/>
</dbReference>
<dbReference type="InterPro" id="IPR036259">
    <property type="entry name" value="MFS_trans_sf"/>
</dbReference>
<dbReference type="AlphaFoldDB" id="A0A9D4U2K9"/>
<dbReference type="PANTHER" id="PTHR21576">
    <property type="entry name" value="UNCHARACTERIZED NODULIN-LIKE PROTEIN"/>
    <property type="match status" value="1"/>
</dbReference>
<comment type="caution">
    <text evidence="8">The sequence shown here is derived from an EMBL/GenBank/DDBJ whole genome shotgun (WGS) entry which is preliminary data.</text>
</comment>
<dbReference type="Pfam" id="PF23262">
    <property type="entry name" value="NFD4_C"/>
    <property type="match status" value="1"/>
</dbReference>
<dbReference type="InterPro" id="IPR010658">
    <property type="entry name" value="Nodulin-like"/>
</dbReference>
<evidence type="ECO:0000256" key="2">
    <source>
        <dbReference type="ARBA" id="ARBA00022692"/>
    </source>
</evidence>
<feature type="transmembrane region" description="Helical" evidence="5">
    <location>
        <begin position="456"/>
        <end position="480"/>
    </location>
</feature>
<evidence type="ECO:0000259" key="7">
    <source>
        <dbReference type="Pfam" id="PF23262"/>
    </source>
</evidence>
<feature type="transmembrane region" description="Helical" evidence="5">
    <location>
        <begin position="422"/>
        <end position="444"/>
    </location>
</feature>
<dbReference type="Gene3D" id="1.20.1250.20">
    <property type="entry name" value="MFS general substrate transporter like domains"/>
    <property type="match status" value="1"/>
</dbReference>
<keyword evidence="3 5" id="KW-1133">Transmembrane helix</keyword>
<feature type="transmembrane region" description="Helical" evidence="5">
    <location>
        <begin position="75"/>
        <end position="95"/>
    </location>
</feature>
<feature type="transmembrane region" description="Helical" evidence="5">
    <location>
        <begin position="169"/>
        <end position="188"/>
    </location>
</feature>
<feature type="transmembrane region" description="Helical" evidence="5">
    <location>
        <begin position="365"/>
        <end position="385"/>
    </location>
</feature>
<evidence type="ECO:0000259" key="6">
    <source>
        <dbReference type="Pfam" id="PF06813"/>
    </source>
</evidence>
<dbReference type="PANTHER" id="PTHR21576:SF73">
    <property type="entry name" value="F1C9.29 PROTEIN-RELATED"/>
    <property type="match status" value="1"/>
</dbReference>
<feature type="transmembrane region" description="Helical" evidence="5">
    <location>
        <begin position="241"/>
        <end position="261"/>
    </location>
</feature>
<sequence>MPSPWKERSRWTVLVAACWVEATSGLSYVFSTYSGVLKSELGYDQRHLNKLAVAKDLGDHIGLAAGLLCRVLPNWAVLLIGSFLILGGYGFLWLLTDHTVPALPFWLVCITMFIGTNGATYLDTAALVTCLSNFSSNRATVVGLLKGFKGLSGAIYNQLYASFLAPDKTSFILLITLGPTVVMVPLILMMGPGSAMKLAVGGDKEDLNFRLLCGASLLLAAYILTVTLVQDLSSVSNNTNIAFTIVLFIGLLLPLFVPKIAELSRKRHHKEITELENPLLGEGCVAEDGLTSRVSDANTEEQKLLGDAGNLLSPGSDHQSLSKAFRNINFWLLVFSIFFSMGSGTTAFNNLAQMAEAQGYENTEVFVSMCNIWNFMGHLVGGYVSEVSTRNYGHPRTLVLAVAQVIMATGHILFATALPKTIYVAVFLVAAGYGVEWAVFPTALSELFGLQNFGILYNFVTMASPAGSLIYSTFIAGPLYDQQAREQGSSTCEGTACFETTFFIMAAVCGIAATLSIALATRTRSFYRLC</sequence>
<feature type="transmembrane region" description="Helical" evidence="5">
    <location>
        <begin position="209"/>
        <end position="229"/>
    </location>
</feature>
<accession>A0A9D4U2K9</accession>
<reference evidence="8" key="1">
    <citation type="submission" date="2021-01" db="EMBL/GenBank/DDBJ databases">
        <title>Adiantum capillus-veneris genome.</title>
        <authorList>
            <person name="Fang Y."/>
            <person name="Liao Q."/>
        </authorList>
    </citation>
    <scope>NUCLEOTIDE SEQUENCE</scope>
    <source>
        <strain evidence="8">H3</strain>
        <tissue evidence="8">Leaf</tissue>
    </source>
</reference>
<proteinExistence type="predicted"/>
<dbReference type="Proteomes" id="UP000886520">
    <property type="component" value="Chromosome 24"/>
</dbReference>
<dbReference type="GO" id="GO:0016020">
    <property type="term" value="C:membrane"/>
    <property type="evidence" value="ECO:0007669"/>
    <property type="project" value="UniProtKB-SubCell"/>
</dbReference>
<feature type="transmembrane region" description="Helical" evidence="5">
    <location>
        <begin position="397"/>
        <end position="416"/>
    </location>
</feature>
<organism evidence="8 9">
    <name type="scientific">Adiantum capillus-veneris</name>
    <name type="common">Maidenhair fern</name>
    <dbReference type="NCBI Taxonomy" id="13818"/>
    <lineage>
        <taxon>Eukaryota</taxon>
        <taxon>Viridiplantae</taxon>
        <taxon>Streptophyta</taxon>
        <taxon>Embryophyta</taxon>
        <taxon>Tracheophyta</taxon>
        <taxon>Polypodiopsida</taxon>
        <taxon>Polypodiidae</taxon>
        <taxon>Polypodiales</taxon>
        <taxon>Pteridineae</taxon>
        <taxon>Pteridaceae</taxon>
        <taxon>Vittarioideae</taxon>
        <taxon>Adiantum</taxon>
    </lineage>
</organism>
<comment type="subcellular location">
    <subcellularLocation>
        <location evidence="1">Membrane</location>
        <topology evidence="1">Multi-pass membrane protein</topology>
    </subcellularLocation>
</comment>
<evidence type="ECO:0000256" key="5">
    <source>
        <dbReference type="SAM" id="Phobius"/>
    </source>
</evidence>
<evidence type="ECO:0000313" key="8">
    <source>
        <dbReference type="EMBL" id="KAI5060283.1"/>
    </source>
</evidence>
<dbReference type="EMBL" id="JABFUD020000024">
    <property type="protein sequence ID" value="KAI5060283.1"/>
    <property type="molecule type" value="Genomic_DNA"/>
</dbReference>
<evidence type="ECO:0000313" key="9">
    <source>
        <dbReference type="Proteomes" id="UP000886520"/>
    </source>
</evidence>
<dbReference type="Pfam" id="PF06813">
    <property type="entry name" value="Nodulin-like"/>
    <property type="match status" value="1"/>
</dbReference>
<keyword evidence="9" id="KW-1185">Reference proteome</keyword>
<feature type="transmembrane region" description="Helical" evidence="5">
    <location>
        <begin position="328"/>
        <end position="345"/>
    </location>
</feature>
<name>A0A9D4U2K9_ADICA</name>
<evidence type="ECO:0000256" key="3">
    <source>
        <dbReference type="ARBA" id="ARBA00022989"/>
    </source>
</evidence>
<evidence type="ECO:0000256" key="4">
    <source>
        <dbReference type="ARBA" id="ARBA00023136"/>
    </source>
</evidence>
<dbReference type="OrthoDB" id="410267at2759"/>
<feature type="transmembrane region" description="Helical" evidence="5">
    <location>
        <begin position="12"/>
        <end position="30"/>
    </location>
</feature>
<feature type="transmembrane region" description="Helical" evidence="5">
    <location>
        <begin position="500"/>
        <end position="520"/>
    </location>
</feature>
<dbReference type="InterPro" id="IPR056555">
    <property type="entry name" value="NFD4_C"/>
</dbReference>
<protein>
    <recommendedName>
        <fullName evidence="10">Nodulin-like domain-containing protein</fullName>
    </recommendedName>
</protein>
<evidence type="ECO:0000256" key="1">
    <source>
        <dbReference type="ARBA" id="ARBA00004141"/>
    </source>
</evidence>
<gene>
    <name evidence="8" type="ORF">GOP47_0024703</name>
</gene>
<feature type="domain" description="NFD4 C-terminal" evidence="7">
    <location>
        <begin position="325"/>
        <end position="529"/>
    </location>
</feature>
<feature type="transmembrane region" description="Helical" evidence="5">
    <location>
        <begin position="102"/>
        <end position="122"/>
    </location>
</feature>
<keyword evidence="2 5" id="KW-0812">Transmembrane</keyword>
<feature type="domain" description="Nodulin-like" evidence="6">
    <location>
        <begin position="10"/>
        <end position="258"/>
    </location>
</feature>
<evidence type="ECO:0008006" key="10">
    <source>
        <dbReference type="Google" id="ProtNLM"/>
    </source>
</evidence>
<keyword evidence="4 5" id="KW-0472">Membrane</keyword>